<dbReference type="InterPro" id="IPR008984">
    <property type="entry name" value="SMAD_FHA_dom_sf"/>
</dbReference>
<feature type="compositionally biased region" description="Acidic residues" evidence="1">
    <location>
        <begin position="686"/>
        <end position="703"/>
    </location>
</feature>
<feature type="compositionally biased region" description="Low complexity" evidence="1">
    <location>
        <begin position="1263"/>
        <end position="1291"/>
    </location>
</feature>
<evidence type="ECO:0000313" key="4">
    <source>
        <dbReference type="Proteomes" id="UP000812966"/>
    </source>
</evidence>
<feature type="compositionally biased region" description="Polar residues" evidence="1">
    <location>
        <begin position="440"/>
        <end position="459"/>
    </location>
</feature>
<feature type="compositionally biased region" description="Polar residues" evidence="1">
    <location>
        <begin position="933"/>
        <end position="948"/>
    </location>
</feature>
<dbReference type="CDD" id="cd22673">
    <property type="entry name" value="FHA_Ki67"/>
    <property type="match status" value="1"/>
</dbReference>
<protein>
    <recommendedName>
        <fullName evidence="2">FHA domain-containing protein</fullName>
    </recommendedName>
</protein>
<feature type="region of interest" description="Disordered" evidence="1">
    <location>
        <begin position="768"/>
        <end position="849"/>
    </location>
</feature>
<keyword evidence="4" id="KW-1185">Reference proteome</keyword>
<evidence type="ECO:0000313" key="3">
    <source>
        <dbReference type="EMBL" id="KAG7575438.1"/>
    </source>
</evidence>
<feature type="compositionally biased region" description="Basic and acidic residues" evidence="1">
    <location>
        <begin position="798"/>
        <end position="808"/>
    </location>
</feature>
<feature type="compositionally biased region" description="Acidic residues" evidence="1">
    <location>
        <begin position="1025"/>
        <end position="1039"/>
    </location>
</feature>
<feature type="compositionally biased region" description="Acidic residues" evidence="1">
    <location>
        <begin position="412"/>
        <end position="427"/>
    </location>
</feature>
<feature type="compositionally biased region" description="Acidic residues" evidence="1">
    <location>
        <begin position="558"/>
        <end position="587"/>
    </location>
</feature>
<feature type="region of interest" description="Disordered" evidence="1">
    <location>
        <begin position="119"/>
        <end position="176"/>
    </location>
</feature>
<proteinExistence type="predicted"/>
<feature type="compositionally biased region" description="Acidic residues" evidence="1">
    <location>
        <begin position="1161"/>
        <end position="1181"/>
    </location>
</feature>
<dbReference type="EMBL" id="JABELV010000003">
    <property type="protein sequence ID" value="KAG7575438.1"/>
    <property type="molecule type" value="Genomic_DNA"/>
</dbReference>
<feature type="compositionally biased region" description="Low complexity" evidence="1">
    <location>
        <begin position="1415"/>
        <end position="1451"/>
    </location>
</feature>
<comment type="caution">
    <text evidence="3">The sequence shown here is derived from an EMBL/GenBank/DDBJ whole genome shotgun (WGS) entry which is preliminary data.</text>
</comment>
<feature type="region of interest" description="Disordered" evidence="1">
    <location>
        <begin position="304"/>
        <end position="371"/>
    </location>
</feature>
<feature type="region of interest" description="Disordered" evidence="1">
    <location>
        <begin position="1109"/>
        <end position="1451"/>
    </location>
</feature>
<accession>A0A8K0JSK3</accession>
<dbReference type="SUPFAM" id="SSF49879">
    <property type="entry name" value="SMAD/FHA domain"/>
    <property type="match status" value="1"/>
</dbReference>
<feature type="compositionally biased region" description="Polar residues" evidence="1">
    <location>
        <begin position="161"/>
        <end position="170"/>
    </location>
</feature>
<evidence type="ECO:0000256" key="1">
    <source>
        <dbReference type="SAM" id="MobiDB-lite"/>
    </source>
</evidence>
<feature type="compositionally biased region" description="Basic and acidic residues" evidence="1">
    <location>
        <begin position="1151"/>
        <end position="1160"/>
    </location>
</feature>
<feature type="compositionally biased region" description="Acidic residues" evidence="1">
    <location>
        <begin position="337"/>
        <end position="347"/>
    </location>
</feature>
<dbReference type="SMART" id="SM00240">
    <property type="entry name" value="FHA"/>
    <property type="match status" value="1"/>
</dbReference>
<name>A0A8K0JSK3_9TREE</name>
<dbReference type="OrthoDB" id="6288785at2759"/>
<dbReference type="Gene3D" id="2.60.200.20">
    <property type="match status" value="1"/>
</dbReference>
<feature type="compositionally biased region" description="Low complexity" evidence="1">
    <location>
        <begin position="636"/>
        <end position="649"/>
    </location>
</feature>
<dbReference type="Proteomes" id="UP000812966">
    <property type="component" value="Unassembled WGS sequence"/>
</dbReference>
<feature type="region of interest" description="Disordered" evidence="1">
    <location>
        <begin position="542"/>
        <end position="714"/>
    </location>
</feature>
<dbReference type="Pfam" id="PF00498">
    <property type="entry name" value="FHA"/>
    <property type="match status" value="1"/>
</dbReference>
<feature type="compositionally biased region" description="Polar residues" evidence="1">
    <location>
        <begin position="623"/>
        <end position="634"/>
    </location>
</feature>
<dbReference type="InterPro" id="IPR000253">
    <property type="entry name" value="FHA_dom"/>
</dbReference>
<gene>
    <name evidence="3" type="ORF">FFLO_00257</name>
</gene>
<feature type="compositionally biased region" description="Polar residues" evidence="1">
    <location>
        <begin position="1047"/>
        <end position="1064"/>
    </location>
</feature>
<feature type="region of interest" description="Disordered" evidence="1">
    <location>
        <begin position="904"/>
        <end position="1065"/>
    </location>
</feature>
<feature type="compositionally biased region" description="Basic and acidic residues" evidence="1">
    <location>
        <begin position="780"/>
        <end position="789"/>
    </location>
</feature>
<feature type="region of interest" description="Disordered" evidence="1">
    <location>
        <begin position="408"/>
        <end position="470"/>
    </location>
</feature>
<reference evidence="3" key="1">
    <citation type="submission" date="2020-04" db="EMBL/GenBank/DDBJ databases">
        <title>Analysis of mating type loci in Filobasidium floriforme.</title>
        <authorList>
            <person name="Nowrousian M."/>
        </authorList>
    </citation>
    <scope>NUCLEOTIDE SEQUENCE</scope>
    <source>
        <strain evidence="3">CBS 6242</strain>
    </source>
</reference>
<sequence>MFEPERSVSPEPVQIYGRLHHLKGKTKAIKQSCDIDCPVITIGRDQSSDIRIHALDVSRTHCKITFDLITGKAVIEILSKAGLKINKTLLPLGTQHTLQDGDVISVAVRRFKFEYAQDSGEGSGLEAPWLPDSPAPTRSYGGQANFGEEDQVPGSPMRPSTRATGSTRFAASSRRRNSTRLHLFPEHAASKEVKDAILALAGNETPSAEDEAAGKKRDLAYMEMVDEDDEQGTGVGIEAKILEAANSPVKPQRALPRSFATPQPGKKILKAPRTSLVPRTRKNVRMAVQEEDVPVEAIEPVQVQEESKVEMTPSQIPLPPTENTPYVLQTGLYPSLDELDQDLDNSFDSEGPSSPSPLVPGQGMYSTPTPKNKFIDLLAKEEGGLAGYQTPRNVPLPASMDTPYVTERADHGEEEESQDVEMEDVEGVQDTSMGAPVTPPKTTQMEQEETSPLTFNDENQPPAPVSPVRNGDDHEVDLRSLMPLTPKPRTGRNSLRRNLLLHSSQKVMEAQLVQRQRMMQQMASARNGQSQIIAPTPMRFQSTPYKTALPSPGVTDYESSESDEEEREEVAFEDASDHFDEEEEYEDVSGAYETDAEELHGEAEDEEDDEDEQDEVATPVQAHANSVSSASFTPSIRRIINEEIAAAGDSSDDDVDRSLDVGAMDDSDSGHEHEQQEYAYEQGQAEQEDDEEMEQEEEYEEAQEIPIDPALVPLPETPVQRTLGERFFTPQYIARKSARAQPRKSLDNFGPPVKFQAMLATPVREAVDRMSYDMDQQDGESDREFVKQEEAEEESQAEADHSETEREPVSYQQEFEQAELKKQQEAWEQSQKANSRRRTLPAPPAGFETPEVAARPLELRMPETAQHPALAGHKIDEVSSDEDEVEVVAKDPLSDIKSHLKSLRRKSLHRQSVGGPSRPIDMNNRRATVGLAQPTTPRASSRAPQQFYSAAPASRFGNVLAPPQYATQGMEEQATVSMRDVNPTGAASAQANKIHEDDEGSNDEADSARSEIDEDVPTAKPESDNGMDVEQAGEPETEVQPERDVSPPTQATESMANLNISNAPATPEYRGLKEMLNIKTLQTPKFTGLREMYAEVRDAQTPLMNGIKNMFAQPANPSTPDMSGLKHMMAEPAQRSTPDLNGLQDVLYKQDPGEQEHQEEPADTEVQEEQEQQEETPDEQPSETISVAKPSRVSSKASIPAVTTTRTRRKVAEPAADEAGPSTSTAAVTKRSTTTTARTTRTRAPAVAEETASVEPVKRSRTRTAAASAEPTPAPVTAARATRATKTSTAVPARATRAKASATPEVPEEPVKPAQEETIVLVKPTVPSRVGRTTAARSAATTTTATRKAAPLKTTTAPPQVPEEAVAEEAGSKPKARATRTTRAVKVEETPAEENESAAVAPKRRTARTGASDLTAPTASSKARAASSAASNAASTTTTARKVPATRTRAAATAPVVLEEEVAVPKRVTRARK</sequence>
<feature type="compositionally biased region" description="Low complexity" evidence="1">
    <location>
        <begin position="1223"/>
        <end position="1251"/>
    </location>
</feature>
<feature type="compositionally biased region" description="Acidic residues" evidence="1">
    <location>
        <begin position="603"/>
        <end position="615"/>
    </location>
</feature>
<feature type="domain" description="FHA" evidence="2">
    <location>
        <begin position="40"/>
        <end position="90"/>
    </location>
</feature>
<evidence type="ECO:0000259" key="2">
    <source>
        <dbReference type="PROSITE" id="PS50006"/>
    </source>
</evidence>
<dbReference type="PROSITE" id="PS50006">
    <property type="entry name" value="FHA_DOMAIN"/>
    <property type="match status" value="1"/>
</dbReference>
<organism evidence="3 4">
    <name type="scientific">Filobasidium floriforme</name>
    <dbReference type="NCBI Taxonomy" id="5210"/>
    <lineage>
        <taxon>Eukaryota</taxon>
        <taxon>Fungi</taxon>
        <taxon>Dikarya</taxon>
        <taxon>Basidiomycota</taxon>
        <taxon>Agaricomycotina</taxon>
        <taxon>Tremellomycetes</taxon>
        <taxon>Filobasidiales</taxon>
        <taxon>Filobasidiaceae</taxon>
        <taxon>Filobasidium</taxon>
    </lineage>
</organism>
<feature type="compositionally biased region" description="Low complexity" evidence="1">
    <location>
        <begin position="1332"/>
        <end position="1364"/>
    </location>
</feature>